<dbReference type="EMBL" id="JAPEUR010000091">
    <property type="protein sequence ID" value="KAJ4321750.1"/>
    <property type="molecule type" value="Genomic_DNA"/>
</dbReference>
<gene>
    <name evidence="1" type="ORF">N0V84_005183</name>
</gene>
<evidence type="ECO:0000313" key="2">
    <source>
        <dbReference type="Proteomes" id="UP001140502"/>
    </source>
</evidence>
<comment type="caution">
    <text evidence="1">The sequence shown here is derived from an EMBL/GenBank/DDBJ whole genome shotgun (WGS) entry which is preliminary data.</text>
</comment>
<dbReference type="Proteomes" id="UP001140502">
    <property type="component" value="Unassembled WGS sequence"/>
</dbReference>
<evidence type="ECO:0000313" key="1">
    <source>
        <dbReference type="EMBL" id="KAJ4321750.1"/>
    </source>
</evidence>
<dbReference type="OrthoDB" id="610608at2759"/>
<dbReference type="AlphaFoldDB" id="A0A9W9BQV6"/>
<sequence length="104" mass="12298">MAPHPNYAQQVLDKWAAYKDDDGKQSIVRSHWAKECYQYKINGKPWVEKLRNELYKSEIAEFKGLMTEIGKKHGWTLVDLKKRSSNEVLDYLYLEYVVVSQTEK</sequence>
<proteinExistence type="predicted"/>
<name>A0A9W9BQV6_9HYPO</name>
<reference evidence="1" key="1">
    <citation type="submission" date="2022-10" db="EMBL/GenBank/DDBJ databases">
        <title>Tapping the CABI collections for fungal endophytes: first genome assemblies for Collariella, Neodidymelliopsis, Ascochyta clinopodiicola, Didymella pomorum, Didymosphaeria variabile, Neocosmospora piperis and Neocucurbitaria cava.</title>
        <authorList>
            <person name="Hill R."/>
        </authorList>
    </citation>
    <scope>NUCLEOTIDE SEQUENCE</scope>
    <source>
        <strain evidence="1">IMI 366586</strain>
    </source>
</reference>
<keyword evidence="2" id="KW-1185">Reference proteome</keyword>
<protein>
    <submittedName>
        <fullName evidence="1">Uncharacterized protein</fullName>
    </submittedName>
</protein>
<organism evidence="1 2">
    <name type="scientific">Fusarium piperis</name>
    <dbReference type="NCBI Taxonomy" id="1435070"/>
    <lineage>
        <taxon>Eukaryota</taxon>
        <taxon>Fungi</taxon>
        <taxon>Dikarya</taxon>
        <taxon>Ascomycota</taxon>
        <taxon>Pezizomycotina</taxon>
        <taxon>Sordariomycetes</taxon>
        <taxon>Hypocreomycetidae</taxon>
        <taxon>Hypocreales</taxon>
        <taxon>Nectriaceae</taxon>
        <taxon>Fusarium</taxon>
        <taxon>Fusarium solani species complex</taxon>
    </lineage>
</organism>
<accession>A0A9W9BQV6</accession>